<dbReference type="EMBL" id="PHNJ01000001">
    <property type="protein sequence ID" value="TYL40531.1"/>
    <property type="molecule type" value="Genomic_DNA"/>
</dbReference>
<dbReference type="RefSeq" id="WP_148856324.1">
    <property type="nucleotide sequence ID" value="NZ_PHNJ01000001.1"/>
</dbReference>
<keyword evidence="1" id="KW-1133">Transmembrane helix</keyword>
<reference evidence="2" key="1">
    <citation type="submission" date="2017-11" db="EMBL/GenBank/DDBJ databases">
        <authorList>
            <person name="Kajale S.C."/>
            <person name="Sharma A."/>
        </authorList>
    </citation>
    <scope>NUCLEOTIDE SEQUENCE</scope>
    <source>
        <strain evidence="2">LS1_42</strain>
    </source>
</reference>
<organism evidence="2 3">
    <name type="scientific">Natronococcus pandeyae</name>
    <dbReference type="NCBI Taxonomy" id="2055836"/>
    <lineage>
        <taxon>Archaea</taxon>
        <taxon>Methanobacteriati</taxon>
        <taxon>Methanobacteriota</taxon>
        <taxon>Stenosarchaea group</taxon>
        <taxon>Halobacteria</taxon>
        <taxon>Halobacteriales</taxon>
        <taxon>Natrialbaceae</taxon>
        <taxon>Natronococcus</taxon>
    </lineage>
</organism>
<comment type="caution">
    <text evidence="2">The sequence shown here is derived from an EMBL/GenBank/DDBJ whole genome shotgun (WGS) entry which is preliminary data.</text>
</comment>
<keyword evidence="1" id="KW-0812">Transmembrane</keyword>
<evidence type="ECO:0000256" key="1">
    <source>
        <dbReference type="SAM" id="Phobius"/>
    </source>
</evidence>
<evidence type="ECO:0000313" key="3">
    <source>
        <dbReference type="Proteomes" id="UP000766904"/>
    </source>
</evidence>
<sequence>MLATAFGIALIVTGLAGVRYAPEIVAAQRRQRMMPFEGDEELEEEDRVRVTKGTAVVVVLIGFALVGYGVGLV</sequence>
<dbReference type="Proteomes" id="UP000766904">
    <property type="component" value="Unassembled WGS sequence"/>
</dbReference>
<proteinExistence type="predicted"/>
<dbReference type="AlphaFoldDB" id="A0A8J8Q6W1"/>
<gene>
    <name evidence="2" type="ORF">CV102_02890</name>
</gene>
<keyword evidence="1" id="KW-0472">Membrane</keyword>
<evidence type="ECO:0000313" key="2">
    <source>
        <dbReference type="EMBL" id="TYL40531.1"/>
    </source>
</evidence>
<accession>A0A8J8Q6W1</accession>
<protein>
    <submittedName>
        <fullName evidence="2">Uncharacterized protein</fullName>
    </submittedName>
</protein>
<keyword evidence="3" id="KW-1185">Reference proteome</keyword>
<name>A0A8J8Q6W1_9EURY</name>
<feature type="transmembrane region" description="Helical" evidence="1">
    <location>
        <begin position="51"/>
        <end position="71"/>
    </location>
</feature>
<dbReference type="OrthoDB" id="205914at2157"/>